<evidence type="ECO:0000313" key="1">
    <source>
        <dbReference type="EMBL" id="OSJ37164.1"/>
    </source>
</evidence>
<dbReference type="EMBL" id="NAFL01000111">
    <property type="protein sequence ID" value="OSJ37164.1"/>
    <property type="molecule type" value="Genomic_DNA"/>
</dbReference>
<proteinExistence type="predicted"/>
<comment type="caution">
    <text evidence="1">The sequence shown here is derived from an EMBL/GenBank/DDBJ whole genome shotgun (WGS) entry which is preliminary data.</text>
</comment>
<dbReference type="Proteomes" id="UP000193335">
    <property type="component" value="Unassembled WGS sequence"/>
</dbReference>
<dbReference type="AlphaFoldDB" id="A0A1Y2JY65"/>
<organism evidence="1 2">
    <name type="scientific">Bradyrhizobium japonicum</name>
    <dbReference type="NCBI Taxonomy" id="375"/>
    <lineage>
        <taxon>Bacteria</taxon>
        <taxon>Pseudomonadati</taxon>
        <taxon>Pseudomonadota</taxon>
        <taxon>Alphaproteobacteria</taxon>
        <taxon>Hyphomicrobiales</taxon>
        <taxon>Nitrobacteraceae</taxon>
        <taxon>Bradyrhizobium</taxon>
    </lineage>
</organism>
<evidence type="ECO:0000313" key="2">
    <source>
        <dbReference type="Proteomes" id="UP000193335"/>
    </source>
</evidence>
<sequence>MLAIPPPQEEFAKLLKENDAGVWERWNKASGGKQLTSIGTKQLTAIVLPIFKTEKITPHQAKALSLLFRINLSNGAHATLSQGIADAYENDFFFRGSKRALTTVKELEPLNGALGMGSVGKINFVSPETGLEYAPDLYSAIRSLVHQEKIRVFEVNAAKLKGHVGLYRSDSKRLILYEGFEPERSKMYMVHEATHAIQDWKDLASKKVKYKETDAFIAGAVAAVTVNKDTNVLEHPKAEKPAVELVLAGQATRGNAAWTQAYADVVKAVEVDESYSAIAERVDDWNEKKGEEAVLRAALVHFKVAEFLATMGVDIFTKVSRFIPGQR</sequence>
<gene>
    <name evidence="1" type="ORF">BSZ19_00585</name>
</gene>
<protein>
    <submittedName>
        <fullName evidence="1">Uncharacterized protein</fullName>
    </submittedName>
</protein>
<name>A0A1Y2JY65_BRAJP</name>
<accession>A0A1Y2JY65</accession>
<reference evidence="1 2" key="1">
    <citation type="submission" date="2017-03" db="EMBL/GenBank/DDBJ databases">
        <title>Whole genome sequences of fourteen strains of Bradyrhizobium canariense and one strain of Bradyrhizobium japonicum isolated from Lupinus (Papilionoideae: Genisteae) species in Algeria.</title>
        <authorList>
            <person name="Crovadore J."/>
            <person name="Chekireb D."/>
            <person name="Brachmann A."/>
            <person name="Chablais R."/>
            <person name="Cochard B."/>
            <person name="Lefort F."/>
        </authorList>
    </citation>
    <scope>NUCLEOTIDE SEQUENCE [LARGE SCALE GENOMIC DNA]</scope>
    <source>
        <strain evidence="1 2">UBMA197</strain>
    </source>
</reference>
<dbReference type="RefSeq" id="WP_085398141.1">
    <property type="nucleotide sequence ID" value="NZ_NAFL01000111.1"/>
</dbReference>